<keyword evidence="3" id="KW-1185">Reference proteome</keyword>
<feature type="domain" description="J" evidence="1">
    <location>
        <begin position="91"/>
        <end position="158"/>
    </location>
</feature>
<dbReference type="PANTHER" id="PTHR44825:SF1">
    <property type="entry name" value="DNAJ HOMOLOG SUBFAMILY C MEMBER 4"/>
    <property type="match status" value="1"/>
</dbReference>
<organism evidence="2 3">
    <name type="scientific">Armillaria novae-zelandiae</name>
    <dbReference type="NCBI Taxonomy" id="153914"/>
    <lineage>
        <taxon>Eukaryota</taxon>
        <taxon>Fungi</taxon>
        <taxon>Dikarya</taxon>
        <taxon>Basidiomycota</taxon>
        <taxon>Agaricomycotina</taxon>
        <taxon>Agaricomycetes</taxon>
        <taxon>Agaricomycetidae</taxon>
        <taxon>Agaricales</taxon>
        <taxon>Marasmiineae</taxon>
        <taxon>Physalacriaceae</taxon>
        <taxon>Armillaria</taxon>
    </lineage>
</organism>
<dbReference type="Proteomes" id="UP001175227">
    <property type="component" value="Unassembled WGS sequence"/>
</dbReference>
<reference evidence="2" key="1">
    <citation type="submission" date="2023-06" db="EMBL/GenBank/DDBJ databases">
        <authorList>
            <consortium name="Lawrence Berkeley National Laboratory"/>
            <person name="Ahrendt S."/>
            <person name="Sahu N."/>
            <person name="Indic B."/>
            <person name="Wong-Bajracharya J."/>
            <person name="Merenyi Z."/>
            <person name="Ke H.-M."/>
            <person name="Monk M."/>
            <person name="Kocsube S."/>
            <person name="Drula E."/>
            <person name="Lipzen A."/>
            <person name="Balint B."/>
            <person name="Henrissat B."/>
            <person name="Andreopoulos B."/>
            <person name="Martin F.M."/>
            <person name="Harder C.B."/>
            <person name="Rigling D."/>
            <person name="Ford K.L."/>
            <person name="Foster G.D."/>
            <person name="Pangilinan J."/>
            <person name="Papanicolaou A."/>
            <person name="Barry K."/>
            <person name="LaButti K."/>
            <person name="Viragh M."/>
            <person name="Koriabine M."/>
            <person name="Yan M."/>
            <person name="Riley R."/>
            <person name="Champramary S."/>
            <person name="Plett K.L."/>
            <person name="Tsai I.J."/>
            <person name="Slot J."/>
            <person name="Sipos G."/>
            <person name="Plett J."/>
            <person name="Nagy L.G."/>
            <person name="Grigoriev I.V."/>
        </authorList>
    </citation>
    <scope>NUCLEOTIDE SEQUENCE</scope>
    <source>
        <strain evidence="2">ICMP 16352</strain>
    </source>
</reference>
<sequence length="331" mass="37068">MFSYAFSTGTSFSLACQRPLSPFLAASTYFHLPVDEEEDRDIENYERRYLTWTAEPSGLPTSDKSYPTLHSADVPDPSRYDTLKEVLDNDDLYKVLGISQAAKLDKVALRRAYLSRSRACHPDKFPSEANATLAFQKVAVAYDILSKPSSKRLYDSRPPSSTYDVFSAHPAGHAEETFRSVVIGVFNDFLDGDLEVIRTLLKAINDINPALSLGEDGINSVLLTLQRIRQRALTCRTCIYALHNELCRLLEIQHALRQLSYFDLFGRSRLTVRLARITLRLPIAVEKAITDQNIAYGATDADHPAAAILPSKVTLLIRGVDVALERMEKIL</sequence>
<dbReference type="CDD" id="cd06257">
    <property type="entry name" value="DnaJ"/>
    <property type="match status" value="1"/>
</dbReference>
<dbReference type="Gene3D" id="1.10.287.110">
    <property type="entry name" value="DnaJ domain"/>
    <property type="match status" value="1"/>
</dbReference>
<dbReference type="InterPro" id="IPR001623">
    <property type="entry name" value="DnaJ_domain"/>
</dbReference>
<gene>
    <name evidence="2" type="ORF">IW261DRAFT_1623227</name>
</gene>
<dbReference type="AlphaFoldDB" id="A0AA39TCL6"/>
<protein>
    <recommendedName>
        <fullName evidence="1">J domain-containing protein</fullName>
    </recommendedName>
</protein>
<evidence type="ECO:0000313" key="3">
    <source>
        <dbReference type="Proteomes" id="UP001175227"/>
    </source>
</evidence>
<comment type="caution">
    <text evidence="2">The sequence shown here is derived from an EMBL/GenBank/DDBJ whole genome shotgun (WGS) entry which is preliminary data.</text>
</comment>
<dbReference type="InterPro" id="IPR036869">
    <property type="entry name" value="J_dom_sf"/>
</dbReference>
<dbReference type="PROSITE" id="PS50076">
    <property type="entry name" value="DNAJ_2"/>
    <property type="match status" value="1"/>
</dbReference>
<evidence type="ECO:0000313" key="2">
    <source>
        <dbReference type="EMBL" id="KAK0480236.1"/>
    </source>
</evidence>
<dbReference type="InterPro" id="IPR052763">
    <property type="entry name" value="DnaJ_C4"/>
</dbReference>
<proteinExistence type="predicted"/>
<dbReference type="SMART" id="SM00271">
    <property type="entry name" value="DnaJ"/>
    <property type="match status" value="1"/>
</dbReference>
<dbReference type="Pfam" id="PF00226">
    <property type="entry name" value="DnaJ"/>
    <property type="match status" value="1"/>
</dbReference>
<dbReference type="PANTHER" id="PTHR44825">
    <property type="match status" value="1"/>
</dbReference>
<dbReference type="EMBL" id="JAUEPR010000010">
    <property type="protein sequence ID" value="KAK0480236.1"/>
    <property type="molecule type" value="Genomic_DNA"/>
</dbReference>
<name>A0AA39TCL6_9AGAR</name>
<accession>A0AA39TCL6</accession>
<evidence type="ECO:0000259" key="1">
    <source>
        <dbReference type="PROSITE" id="PS50076"/>
    </source>
</evidence>
<dbReference type="PRINTS" id="PR00625">
    <property type="entry name" value="JDOMAIN"/>
</dbReference>
<dbReference type="SUPFAM" id="SSF46565">
    <property type="entry name" value="Chaperone J-domain"/>
    <property type="match status" value="1"/>
</dbReference>